<evidence type="ECO:0000313" key="4">
    <source>
        <dbReference type="Proteomes" id="UP000011087"/>
    </source>
</evidence>
<name>L1J8W4_GUITC</name>
<sequence>MSKLGFASTMAARRRRTWPAWCLVAAAASSVCFLSDAARRSPMTRSLLAGISGGMAGLYFGGTFMPKSYVLYILIASSSLLASVFVASIASSSGRGKGMQGPLFMQVVFTVFVALLPSSFILQPYMLKAVRSSHRVEALELHRVGLLALYAALSTLIAFFIRLKGSQGGAEHGKSSRHDVALRQRGVQSRVQAMEDNDWLASLGNIAAILFV</sequence>
<dbReference type="EMBL" id="JH993001">
    <property type="protein sequence ID" value="EKX44961.1"/>
    <property type="molecule type" value="Genomic_DNA"/>
</dbReference>
<evidence type="ECO:0000256" key="1">
    <source>
        <dbReference type="SAM" id="Phobius"/>
    </source>
</evidence>
<gene>
    <name evidence="2" type="ORF">GUITHDRAFT_109005</name>
</gene>
<dbReference type="EnsemblProtists" id="EKX44961">
    <property type="protein sequence ID" value="EKX44961"/>
    <property type="gene ID" value="GUITHDRAFT_109005"/>
</dbReference>
<accession>L1J8W4</accession>
<reference evidence="3" key="3">
    <citation type="submission" date="2015-06" db="UniProtKB">
        <authorList>
            <consortium name="EnsemblProtists"/>
        </authorList>
    </citation>
    <scope>IDENTIFICATION</scope>
</reference>
<reference evidence="2 4" key="1">
    <citation type="journal article" date="2012" name="Nature">
        <title>Algal genomes reveal evolutionary mosaicism and the fate of nucleomorphs.</title>
        <authorList>
            <consortium name="DOE Joint Genome Institute"/>
            <person name="Curtis B.A."/>
            <person name="Tanifuji G."/>
            <person name="Burki F."/>
            <person name="Gruber A."/>
            <person name="Irimia M."/>
            <person name="Maruyama S."/>
            <person name="Arias M.C."/>
            <person name="Ball S.G."/>
            <person name="Gile G.H."/>
            <person name="Hirakawa Y."/>
            <person name="Hopkins J.F."/>
            <person name="Kuo A."/>
            <person name="Rensing S.A."/>
            <person name="Schmutz J."/>
            <person name="Symeonidi A."/>
            <person name="Elias M."/>
            <person name="Eveleigh R.J."/>
            <person name="Herman E.K."/>
            <person name="Klute M.J."/>
            <person name="Nakayama T."/>
            <person name="Obornik M."/>
            <person name="Reyes-Prieto A."/>
            <person name="Armbrust E.V."/>
            <person name="Aves S.J."/>
            <person name="Beiko R.G."/>
            <person name="Coutinho P."/>
            <person name="Dacks J.B."/>
            <person name="Durnford D.G."/>
            <person name="Fast N.M."/>
            <person name="Green B.R."/>
            <person name="Grisdale C.J."/>
            <person name="Hempel F."/>
            <person name="Henrissat B."/>
            <person name="Hoppner M.P."/>
            <person name="Ishida K."/>
            <person name="Kim E."/>
            <person name="Koreny L."/>
            <person name="Kroth P.G."/>
            <person name="Liu Y."/>
            <person name="Malik S.B."/>
            <person name="Maier U.G."/>
            <person name="McRose D."/>
            <person name="Mock T."/>
            <person name="Neilson J.A."/>
            <person name="Onodera N.T."/>
            <person name="Poole A.M."/>
            <person name="Pritham E.J."/>
            <person name="Richards T.A."/>
            <person name="Rocap G."/>
            <person name="Roy S.W."/>
            <person name="Sarai C."/>
            <person name="Schaack S."/>
            <person name="Shirato S."/>
            <person name="Slamovits C.H."/>
            <person name="Spencer D.F."/>
            <person name="Suzuki S."/>
            <person name="Worden A.Z."/>
            <person name="Zauner S."/>
            <person name="Barry K."/>
            <person name="Bell C."/>
            <person name="Bharti A.K."/>
            <person name="Crow J.A."/>
            <person name="Grimwood J."/>
            <person name="Kramer R."/>
            <person name="Lindquist E."/>
            <person name="Lucas S."/>
            <person name="Salamov A."/>
            <person name="McFadden G.I."/>
            <person name="Lane C.E."/>
            <person name="Keeling P.J."/>
            <person name="Gray M.W."/>
            <person name="Grigoriev I.V."/>
            <person name="Archibald J.M."/>
        </authorList>
    </citation>
    <scope>NUCLEOTIDE SEQUENCE</scope>
    <source>
        <strain evidence="2 4">CCMP2712</strain>
    </source>
</reference>
<dbReference type="AlphaFoldDB" id="L1J8W4"/>
<feature type="transmembrane region" description="Helical" evidence="1">
    <location>
        <begin position="103"/>
        <end position="122"/>
    </location>
</feature>
<keyword evidence="1" id="KW-0472">Membrane</keyword>
<dbReference type="PaxDb" id="55529-EKX44961"/>
<evidence type="ECO:0000313" key="3">
    <source>
        <dbReference type="EnsemblProtists" id="EKX44961"/>
    </source>
</evidence>
<proteinExistence type="predicted"/>
<protein>
    <submittedName>
        <fullName evidence="2 3">Uncharacterized protein</fullName>
    </submittedName>
</protein>
<dbReference type="RefSeq" id="XP_005831941.1">
    <property type="nucleotide sequence ID" value="XM_005831884.1"/>
</dbReference>
<dbReference type="HOGENOM" id="CLU_1301761_0_0_1"/>
<keyword evidence="1" id="KW-0812">Transmembrane</keyword>
<feature type="transmembrane region" description="Helical" evidence="1">
    <location>
        <begin position="69"/>
        <end position="91"/>
    </location>
</feature>
<dbReference type="KEGG" id="gtt:GUITHDRAFT_109005"/>
<reference evidence="4" key="2">
    <citation type="submission" date="2012-11" db="EMBL/GenBank/DDBJ databases">
        <authorList>
            <person name="Kuo A."/>
            <person name="Curtis B.A."/>
            <person name="Tanifuji G."/>
            <person name="Burki F."/>
            <person name="Gruber A."/>
            <person name="Irimia M."/>
            <person name="Maruyama S."/>
            <person name="Arias M.C."/>
            <person name="Ball S.G."/>
            <person name="Gile G.H."/>
            <person name="Hirakawa Y."/>
            <person name="Hopkins J.F."/>
            <person name="Rensing S.A."/>
            <person name="Schmutz J."/>
            <person name="Symeonidi A."/>
            <person name="Elias M."/>
            <person name="Eveleigh R.J."/>
            <person name="Herman E.K."/>
            <person name="Klute M.J."/>
            <person name="Nakayama T."/>
            <person name="Obornik M."/>
            <person name="Reyes-Prieto A."/>
            <person name="Armbrust E.V."/>
            <person name="Aves S.J."/>
            <person name="Beiko R.G."/>
            <person name="Coutinho P."/>
            <person name="Dacks J.B."/>
            <person name="Durnford D.G."/>
            <person name="Fast N.M."/>
            <person name="Green B.R."/>
            <person name="Grisdale C."/>
            <person name="Hempe F."/>
            <person name="Henrissat B."/>
            <person name="Hoppner M.P."/>
            <person name="Ishida K.-I."/>
            <person name="Kim E."/>
            <person name="Koreny L."/>
            <person name="Kroth P.G."/>
            <person name="Liu Y."/>
            <person name="Malik S.-B."/>
            <person name="Maier U.G."/>
            <person name="McRose D."/>
            <person name="Mock T."/>
            <person name="Neilson J.A."/>
            <person name="Onodera N.T."/>
            <person name="Poole A.M."/>
            <person name="Pritham E.J."/>
            <person name="Richards T.A."/>
            <person name="Rocap G."/>
            <person name="Roy S.W."/>
            <person name="Sarai C."/>
            <person name="Schaack S."/>
            <person name="Shirato S."/>
            <person name="Slamovits C.H."/>
            <person name="Spencer D.F."/>
            <person name="Suzuki S."/>
            <person name="Worden A.Z."/>
            <person name="Zauner S."/>
            <person name="Barry K."/>
            <person name="Bell C."/>
            <person name="Bharti A.K."/>
            <person name="Crow J.A."/>
            <person name="Grimwood J."/>
            <person name="Kramer R."/>
            <person name="Lindquist E."/>
            <person name="Lucas S."/>
            <person name="Salamov A."/>
            <person name="McFadden G.I."/>
            <person name="Lane C.E."/>
            <person name="Keeling P.J."/>
            <person name="Gray M.W."/>
            <person name="Grigoriev I.V."/>
            <person name="Archibald J.M."/>
        </authorList>
    </citation>
    <scope>NUCLEOTIDE SEQUENCE</scope>
    <source>
        <strain evidence="4">CCMP2712</strain>
    </source>
</reference>
<keyword evidence="1" id="KW-1133">Transmembrane helix</keyword>
<dbReference type="Proteomes" id="UP000011087">
    <property type="component" value="Unassembled WGS sequence"/>
</dbReference>
<organism evidence="2">
    <name type="scientific">Guillardia theta (strain CCMP2712)</name>
    <name type="common">Cryptophyte</name>
    <dbReference type="NCBI Taxonomy" id="905079"/>
    <lineage>
        <taxon>Eukaryota</taxon>
        <taxon>Cryptophyceae</taxon>
        <taxon>Pyrenomonadales</taxon>
        <taxon>Geminigeraceae</taxon>
        <taxon>Guillardia</taxon>
    </lineage>
</organism>
<dbReference type="GeneID" id="17301722"/>
<evidence type="ECO:0000313" key="2">
    <source>
        <dbReference type="EMBL" id="EKX44961.1"/>
    </source>
</evidence>
<feature type="transmembrane region" description="Helical" evidence="1">
    <location>
        <begin position="142"/>
        <end position="161"/>
    </location>
</feature>
<keyword evidence="4" id="KW-1185">Reference proteome</keyword>